<evidence type="ECO:0000256" key="4">
    <source>
        <dbReference type="ARBA" id="ARBA00022737"/>
    </source>
</evidence>
<proteinExistence type="inferred from homology"/>
<dbReference type="Gene3D" id="2.160.10.10">
    <property type="entry name" value="Hexapeptide repeat proteins"/>
    <property type="match status" value="1"/>
</dbReference>
<evidence type="ECO:0000313" key="8">
    <source>
        <dbReference type="EMBL" id="KYG66002.1"/>
    </source>
</evidence>
<dbReference type="FunFam" id="2.160.10.10:FF:000007">
    <property type="entry name" value="Serine acetyltransferase"/>
    <property type="match status" value="1"/>
</dbReference>
<dbReference type="EMBL" id="LUKE01000001">
    <property type="protein sequence ID" value="KYG66002.1"/>
    <property type="molecule type" value="Genomic_DNA"/>
</dbReference>
<dbReference type="CDD" id="cd03354">
    <property type="entry name" value="LbH_SAT"/>
    <property type="match status" value="1"/>
</dbReference>
<gene>
    <name evidence="8" type="ORF">AZI86_02735</name>
</gene>
<comment type="caution">
    <text evidence="8">The sequence shown here is derived from an EMBL/GenBank/DDBJ whole genome shotgun (WGS) entry which is preliminary data.</text>
</comment>
<evidence type="ECO:0000256" key="2">
    <source>
        <dbReference type="ARBA" id="ARBA00022605"/>
    </source>
</evidence>
<dbReference type="RefSeq" id="WP_061833568.1">
    <property type="nucleotide sequence ID" value="NZ_LUKE01000001.1"/>
</dbReference>
<evidence type="ECO:0000256" key="5">
    <source>
        <dbReference type="ARBA" id="ARBA00023315"/>
    </source>
</evidence>
<dbReference type="InterPro" id="IPR005881">
    <property type="entry name" value="Ser_O-AcTrfase"/>
</dbReference>
<dbReference type="Proteomes" id="UP000075320">
    <property type="component" value="Unassembled WGS sequence"/>
</dbReference>
<organism evidence="8 9">
    <name type="scientific">Bdellovibrio bacteriovorus</name>
    <dbReference type="NCBI Taxonomy" id="959"/>
    <lineage>
        <taxon>Bacteria</taxon>
        <taxon>Pseudomonadati</taxon>
        <taxon>Bdellovibrionota</taxon>
        <taxon>Bdellovibrionia</taxon>
        <taxon>Bdellovibrionales</taxon>
        <taxon>Pseudobdellovibrionaceae</taxon>
        <taxon>Bdellovibrio</taxon>
    </lineage>
</organism>
<dbReference type="PANTHER" id="PTHR42811">
    <property type="entry name" value="SERINE ACETYLTRANSFERASE"/>
    <property type="match status" value="1"/>
</dbReference>
<keyword evidence="3 7" id="KW-0808">Transferase</keyword>
<keyword evidence="9" id="KW-1185">Reference proteome</keyword>
<dbReference type="NCBIfam" id="NF041874">
    <property type="entry name" value="EPS_EpsC"/>
    <property type="match status" value="1"/>
</dbReference>
<dbReference type="SUPFAM" id="SSF51161">
    <property type="entry name" value="Trimeric LpxA-like enzymes"/>
    <property type="match status" value="1"/>
</dbReference>
<keyword evidence="5 7" id="KW-0012">Acyltransferase</keyword>
<dbReference type="GO" id="GO:0006535">
    <property type="term" value="P:cysteine biosynthetic process from serine"/>
    <property type="evidence" value="ECO:0007669"/>
    <property type="project" value="InterPro"/>
</dbReference>
<evidence type="ECO:0000256" key="1">
    <source>
        <dbReference type="ARBA" id="ARBA00007274"/>
    </source>
</evidence>
<dbReference type="PROSITE" id="PS00101">
    <property type="entry name" value="HEXAPEP_TRANSFERASES"/>
    <property type="match status" value="1"/>
</dbReference>
<dbReference type="InterPro" id="IPR018357">
    <property type="entry name" value="Hexapep_transf_CS"/>
</dbReference>
<dbReference type="Pfam" id="PF00132">
    <property type="entry name" value="Hexapep"/>
    <property type="match status" value="1"/>
</dbReference>
<dbReference type="InterPro" id="IPR045304">
    <property type="entry name" value="LbH_SAT"/>
</dbReference>
<keyword evidence="4" id="KW-0677">Repeat</keyword>
<dbReference type="EC" id="2.3.1.30" evidence="7"/>
<dbReference type="InterPro" id="IPR001451">
    <property type="entry name" value="Hexapep"/>
</dbReference>
<comment type="catalytic activity">
    <reaction evidence="6 7">
        <text>L-serine + acetyl-CoA = O-acetyl-L-serine + CoA</text>
        <dbReference type="Rhea" id="RHEA:24560"/>
        <dbReference type="ChEBI" id="CHEBI:33384"/>
        <dbReference type="ChEBI" id="CHEBI:57287"/>
        <dbReference type="ChEBI" id="CHEBI:57288"/>
        <dbReference type="ChEBI" id="CHEBI:58340"/>
        <dbReference type="EC" id="2.3.1.30"/>
    </reaction>
</comment>
<name>A0A150WNF0_BDEBC</name>
<reference evidence="8 9" key="1">
    <citation type="submission" date="2016-03" db="EMBL/GenBank/DDBJ databases">
        <authorList>
            <person name="Ploux O."/>
        </authorList>
    </citation>
    <scope>NUCLEOTIDE SEQUENCE [LARGE SCALE GENOMIC DNA]</scope>
    <source>
        <strain evidence="8 9">R0</strain>
    </source>
</reference>
<dbReference type="GO" id="GO:0005737">
    <property type="term" value="C:cytoplasm"/>
    <property type="evidence" value="ECO:0007669"/>
    <property type="project" value="InterPro"/>
</dbReference>
<evidence type="ECO:0000313" key="9">
    <source>
        <dbReference type="Proteomes" id="UP000075320"/>
    </source>
</evidence>
<comment type="similarity">
    <text evidence="1 7">Belongs to the transferase hexapeptide repeat family.</text>
</comment>
<evidence type="ECO:0000256" key="3">
    <source>
        <dbReference type="ARBA" id="ARBA00022679"/>
    </source>
</evidence>
<protein>
    <recommendedName>
        <fullName evidence="7">Serine acetyltransferase</fullName>
        <ecNumber evidence="7">2.3.1.30</ecNumber>
    </recommendedName>
</protein>
<dbReference type="PIRSF" id="PIRSF000441">
    <property type="entry name" value="CysE"/>
    <property type="match status" value="1"/>
</dbReference>
<evidence type="ECO:0000256" key="7">
    <source>
        <dbReference type="PIRNR" id="PIRNR000441"/>
    </source>
</evidence>
<evidence type="ECO:0000256" key="6">
    <source>
        <dbReference type="ARBA" id="ARBA00049486"/>
    </source>
</evidence>
<dbReference type="InterPro" id="IPR011004">
    <property type="entry name" value="Trimer_LpxA-like_sf"/>
</dbReference>
<dbReference type="OrthoDB" id="5292553at2"/>
<keyword evidence="2" id="KW-0028">Amino-acid biosynthesis</keyword>
<dbReference type="GO" id="GO:0009001">
    <property type="term" value="F:serine O-acetyltransferase activity"/>
    <property type="evidence" value="ECO:0007669"/>
    <property type="project" value="UniProtKB-EC"/>
</dbReference>
<accession>A0A150WNF0</accession>
<sequence length="168" mass="17909">MLNAVHELLKTYKNYDPAAKSLLEIALLYPGPKALGFHRIAHALYKSHLYFLARLVAEISRWMTGIEIHPGATVGRRLVIDHGVGVVIGETAVIGDDCIIFHGVTLGGLKFDPVKRHPTVGNHVLIGTGAKVLGPIRIGDNAMIGANAVVTRDVPAGATMVGPLAIQK</sequence>
<dbReference type="AlphaFoldDB" id="A0A150WNF0"/>
<dbReference type="NCBIfam" id="TIGR01172">
    <property type="entry name" value="cysE"/>
    <property type="match status" value="1"/>
</dbReference>
<dbReference type="Gene3D" id="1.10.3130.10">
    <property type="entry name" value="serine acetyltransferase, domain 1"/>
    <property type="match status" value="1"/>
</dbReference>
<dbReference type="InterPro" id="IPR042122">
    <property type="entry name" value="Ser_AcTrfase_N_sf"/>
</dbReference>
<dbReference type="InterPro" id="IPR053376">
    <property type="entry name" value="Serine_acetyltransferase"/>
</dbReference>